<feature type="domain" description="SAV-6107-like HEPN" evidence="2">
    <location>
        <begin position="92"/>
        <end position="187"/>
    </location>
</feature>
<evidence type="ECO:0000313" key="3">
    <source>
        <dbReference type="EMBL" id="GAA4808140.1"/>
    </source>
</evidence>
<evidence type="ECO:0000313" key="4">
    <source>
        <dbReference type="Proteomes" id="UP001500928"/>
    </source>
</evidence>
<dbReference type="Proteomes" id="UP001500928">
    <property type="component" value="Unassembled WGS sequence"/>
</dbReference>
<gene>
    <name evidence="3" type="ORF">GCM10023200_52320</name>
</gene>
<feature type="compositionally biased region" description="Pro residues" evidence="1">
    <location>
        <begin position="66"/>
        <end position="75"/>
    </location>
</feature>
<evidence type="ECO:0000259" key="2">
    <source>
        <dbReference type="Pfam" id="PF18726"/>
    </source>
</evidence>
<dbReference type="EMBL" id="BAABHO010000060">
    <property type="protein sequence ID" value="GAA4808140.1"/>
    <property type="molecule type" value="Genomic_DNA"/>
</dbReference>
<dbReference type="InterPro" id="IPR040891">
    <property type="entry name" value="HEPN_SAV_6107"/>
</dbReference>
<feature type="compositionally biased region" description="Low complexity" evidence="1">
    <location>
        <begin position="42"/>
        <end position="53"/>
    </location>
</feature>
<proteinExistence type="predicted"/>
<feature type="region of interest" description="Disordered" evidence="1">
    <location>
        <begin position="1"/>
        <end position="77"/>
    </location>
</feature>
<sequence length="196" mass="20243">MTSALVLPGLFDTTPTDAGHPPVGVPDGSSGGRHPAPPAGDPAVPTVSSAPAPRGNTPRGARTEPAPAPPSPPPSRTVVQLLGAARDELRAAQAEGDPAERFRSAHLGALRAAAAVLALRARARRSSRPTDAWTLLASVAPEYGEWAAFFSAHSATRSAVEAGVRGRVSQRDADDMVRQADLFLALVTRTVAGRTR</sequence>
<protein>
    <recommendedName>
        <fullName evidence="2">SAV-6107-like HEPN domain-containing protein</fullName>
    </recommendedName>
</protein>
<dbReference type="Pfam" id="PF18726">
    <property type="entry name" value="HEPN_SAV_6107"/>
    <property type="match status" value="1"/>
</dbReference>
<keyword evidence="4" id="KW-1185">Reference proteome</keyword>
<accession>A0ABP9CDE0</accession>
<comment type="caution">
    <text evidence="3">The sequence shown here is derived from an EMBL/GenBank/DDBJ whole genome shotgun (WGS) entry which is preliminary data.</text>
</comment>
<evidence type="ECO:0000256" key="1">
    <source>
        <dbReference type="SAM" id="MobiDB-lite"/>
    </source>
</evidence>
<feature type="compositionally biased region" description="Low complexity" evidence="1">
    <location>
        <begin position="19"/>
        <end position="28"/>
    </location>
</feature>
<dbReference type="RefSeq" id="WP_345422940.1">
    <property type="nucleotide sequence ID" value="NZ_BAABHO010000060.1"/>
</dbReference>
<reference evidence="4" key="1">
    <citation type="journal article" date="2019" name="Int. J. Syst. Evol. Microbiol.">
        <title>The Global Catalogue of Microorganisms (GCM) 10K type strain sequencing project: providing services to taxonomists for standard genome sequencing and annotation.</title>
        <authorList>
            <consortium name="The Broad Institute Genomics Platform"/>
            <consortium name="The Broad Institute Genome Sequencing Center for Infectious Disease"/>
            <person name="Wu L."/>
            <person name="Ma J."/>
        </authorList>
    </citation>
    <scope>NUCLEOTIDE SEQUENCE [LARGE SCALE GENOMIC DNA]</scope>
    <source>
        <strain evidence="4">JCM 17979</strain>
    </source>
</reference>
<name>A0ABP9CDE0_9PSEU</name>
<organism evidence="3 4">
    <name type="scientific">Actinomycetospora chlora</name>
    <dbReference type="NCBI Taxonomy" id="663608"/>
    <lineage>
        <taxon>Bacteria</taxon>
        <taxon>Bacillati</taxon>
        <taxon>Actinomycetota</taxon>
        <taxon>Actinomycetes</taxon>
        <taxon>Pseudonocardiales</taxon>
        <taxon>Pseudonocardiaceae</taxon>
        <taxon>Actinomycetospora</taxon>
    </lineage>
</organism>